<sequence>MVTLNWHSGTGYDFFVSLYVLHHPDEFGLRPSWAAGVRSRLPAEQREFLERAQGYAHVPLTWLASLPLEKRDALDVIQALGDLSPEKRLEILLAPYDAPADLVQIIRSISSKGQWNVADLEAVKSVYARRYSALHGEALTHLCDACAQASQFGRQYVEVLQSYYQAFFAEEEERIRPVLKKGMEEARRMAVGLDPAELVERLSRGVQLPKLNELVELDLAPSYWSSPLIFYNPTGPGRAQLLYGVRPDPAGLVPGENVPVGLVEMLKALADPTRLRILRYLSQEPSTPSQLSRRLRLRAPTVVHHLKDLRLAGLVQVALQVEGEKRYALRREALQSMNYLLEEFLAGELPDAEAPEKSGGRIE</sequence>
<dbReference type="GO" id="GO:0003677">
    <property type="term" value="F:DNA binding"/>
    <property type="evidence" value="ECO:0007669"/>
    <property type="project" value="UniProtKB-KW"/>
</dbReference>
<dbReference type="InterPro" id="IPR051081">
    <property type="entry name" value="HTH_MetalResp_TranReg"/>
</dbReference>
<dbReference type="InterPro" id="IPR011991">
    <property type="entry name" value="ArsR-like_HTH"/>
</dbReference>
<dbReference type="EMBL" id="DF967972">
    <property type="protein sequence ID" value="GAP15614.1"/>
    <property type="molecule type" value="Genomic_DNA"/>
</dbReference>
<dbReference type="Proteomes" id="UP000055060">
    <property type="component" value="Unassembled WGS sequence"/>
</dbReference>
<evidence type="ECO:0000313" key="5">
    <source>
        <dbReference type="EMBL" id="GAP15614.1"/>
    </source>
</evidence>
<dbReference type="SUPFAM" id="SSF46785">
    <property type="entry name" value="Winged helix' DNA-binding domain"/>
    <property type="match status" value="1"/>
</dbReference>
<organism evidence="5">
    <name type="scientific">Longilinea arvoryzae</name>
    <dbReference type="NCBI Taxonomy" id="360412"/>
    <lineage>
        <taxon>Bacteria</taxon>
        <taxon>Bacillati</taxon>
        <taxon>Chloroflexota</taxon>
        <taxon>Anaerolineae</taxon>
        <taxon>Anaerolineales</taxon>
        <taxon>Anaerolineaceae</taxon>
        <taxon>Longilinea</taxon>
    </lineage>
</organism>
<dbReference type="AlphaFoldDB" id="A0A0S7BD15"/>
<dbReference type="Gene3D" id="1.10.10.10">
    <property type="entry name" value="Winged helix-like DNA-binding domain superfamily/Winged helix DNA-binding domain"/>
    <property type="match status" value="1"/>
</dbReference>
<evidence type="ECO:0000259" key="4">
    <source>
        <dbReference type="PROSITE" id="PS50987"/>
    </source>
</evidence>
<gene>
    <name evidence="5" type="ORF">LARV_03406</name>
</gene>
<dbReference type="PANTHER" id="PTHR33154:SF33">
    <property type="entry name" value="TRANSCRIPTIONAL REPRESSOR SDPR"/>
    <property type="match status" value="1"/>
</dbReference>
<feature type="domain" description="HTH arsR-type" evidence="4">
    <location>
        <begin position="254"/>
        <end position="348"/>
    </location>
</feature>
<evidence type="ECO:0000256" key="1">
    <source>
        <dbReference type="ARBA" id="ARBA00023015"/>
    </source>
</evidence>
<dbReference type="PRINTS" id="PR00778">
    <property type="entry name" value="HTHARSR"/>
</dbReference>
<dbReference type="STRING" id="360412.LARV_03406"/>
<dbReference type="SMART" id="SM00418">
    <property type="entry name" value="HTH_ARSR"/>
    <property type="match status" value="1"/>
</dbReference>
<reference evidence="5" key="1">
    <citation type="submission" date="2015-07" db="EMBL/GenBank/DDBJ databases">
        <title>Draft Genome Sequences of Anaerolinea thermolimosa IMO-1, Bellilinea caldifistulae GOMI-1, Leptolinea tardivitalis YMTK-2, Levilinea saccharolytica KIBI-1,Longilinea arvoryzae KOME-1, Previously Described as Members of the Anaerolineaceae (Chloroflexi).</title>
        <authorList>
            <person name="Sekiguchi Y."/>
            <person name="Ohashi A."/>
            <person name="Matsuura N."/>
            <person name="Tourlousse M.D."/>
        </authorList>
    </citation>
    <scope>NUCLEOTIDE SEQUENCE [LARGE SCALE GENOMIC DNA]</scope>
    <source>
        <strain evidence="5">KOME-1</strain>
    </source>
</reference>
<protein>
    <submittedName>
        <fullName evidence="5">Predicted transcriptional regulator</fullName>
    </submittedName>
</protein>
<dbReference type="OrthoDB" id="142007at2"/>
<keyword evidence="6" id="KW-1185">Reference proteome</keyword>
<dbReference type="GO" id="GO:0003700">
    <property type="term" value="F:DNA-binding transcription factor activity"/>
    <property type="evidence" value="ECO:0007669"/>
    <property type="project" value="InterPro"/>
</dbReference>
<dbReference type="Pfam" id="PF01022">
    <property type="entry name" value="HTH_5"/>
    <property type="match status" value="1"/>
</dbReference>
<keyword evidence="3" id="KW-0804">Transcription</keyword>
<proteinExistence type="predicted"/>
<evidence type="ECO:0000256" key="3">
    <source>
        <dbReference type="ARBA" id="ARBA00023163"/>
    </source>
</evidence>
<dbReference type="InterPro" id="IPR036390">
    <property type="entry name" value="WH_DNA-bd_sf"/>
</dbReference>
<accession>A0A0S7BD15</accession>
<evidence type="ECO:0000313" key="6">
    <source>
        <dbReference type="Proteomes" id="UP000055060"/>
    </source>
</evidence>
<dbReference type="InterPro" id="IPR036388">
    <property type="entry name" value="WH-like_DNA-bd_sf"/>
</dbReference>
<evidence type="ECO:0000256" key="2">
    <source>
        <dbReference type="ARBA" id="ARBA00023125"/>
    </source>
</evidence>
<keyword evidence="2" id="KW-0238">DNA-binding</keyword>
<dbReference type="InterPro" id="IPR001845">
    <property type="entry name" value="HTH_ArsR_DNA-bd_dom"/>
</dbReference>
<dbReference type="RefSeq" id="WP_075074783.1">
    <property type="nucleotide sequence ID" value="NZ_DF967972.1"/>
</dbReference>
<keyword evidence="1" id="KW-0805">Transcription regulation</keyword>
<dbReference type="PANTHER" id="PTHR33154">
    <property type="entry name" value="TRANSCRIPTIONAL REGULATOR, ARSR FAMILY"/>
    <property type="match status" value="1"/>
</dbReference>
<dbReference type="PROSITE" id="PS50987">
    <property type="entry name" value="HTH_ARSR_2"/>
    <property type="match status" value="1"/>
</dbReference>
<name>A0A0S7BD15_9CHLR</name>
<dbReference type="CDD" id="cd00090">
    <property type="entry name" value="HTH_ARSR"/>
    <property type="match status" value="1"/>
</dbReference>